<protein>
    <recommendedName>
        <fullName evidence="2">AB hydrolase-1 domain-containing protein</fullName>
    </recommendedName>
</protein>
<sequence>MAAFSLLSLFHPDPSIPKMITKPLAVLNKAYKMQVPYELKQGQKRLFHQLPSGLNMEVIEQKGLVLADKEINRGSRNSERNPPLVFVHGSYHAAWCWAEHWLPFFSGFGFDSYAVSLLGQGESDAPASPVAGSLQTHAGDVADFIEKKLTFPPVLLGHSFGGLIIQCYIANIRNKQTLEKKMLYPDLAGAVLVCSVPPSGNSGLVWRYLFSKPVAAFKVTRSLAAKAFQTNLSLCKETFFTSTMEDHLVKRYQALMKESSRMPLFDLRKLNSSLPVPSVPKSSIEVLVLGASDDFIVDTEGLNETGRFYGVSPICVEGVAHDMMLDCSWEKGARAILSWLLALAKYTILYVVVPLFLIVSPMVLAEEDEVVSPSPEPYPS</sequence>
<dbReference type="Gene3D" id="3.40.50.1820">
    <property type="entry name" value="alpha/beta hydrolase"/>
    <property type="match status" value="1"/>
</dbReference>
<dbReference type="AlphaFoldDB" id="A0A9Q0QJ43"/>
<dbReference type="InterPro" id="IPR000073">
    <property type="entry name" value="AB_hydrolase_1"/>
</dbReference>
<dbReference type="Proteomes" id="UP001151529">
    <property type="component" value="Chromosome 4"/>
</dbReference>
<dbReference type="GO" id="GO:0055088">
    <property type="term" value="P:lipid homeostasis"/>
    <property type="evidence" value="ECO:0007669"/>
    <property type="project" value="TreeGrafter"/>
</dbReference>
<keyword evidence="1" id="KW-1133">Transmembrane helix</keyword>
<dbReference type="PANTHER" id="PTHR42886">
    <property type="entry name" value="RE40534P-RELATED"/>
    <property type="match status" value="1"/>
</dbReference>
<evidence type="ECO:0000313" key="3">
    <source>
        <dbReference type="EMBL" id="KAJ6707635.1"/>
    </source>
</evidence>
<dbReference type="EMBL" id="JAPFFL010000008">
    <property type="protein sequence ID" value="KAJ6707635.1"/>
    <property type="molecule type" value="Genomic_DNA"/>
</dbReference>
<dbReference type="InterPro" id="IPR029058">
    <property type="entry name" value="AB_hydrolase_fold"/>
</dbReference>
<keyword evidence="1" id="KW-0812">Transmembrane</keyword>
<dbReference type="Pfam" id="PF12697">
    <property type="entry name" value="Abhydrolase_6"/>
    <property type="match status" value="1"/>
</dbReference>
<accession>A0A9Q0QJ43</accession>
<feature type="transmembrane region" description="Helical" evidence="1">
    <location>
        <begin position="336"/>
        <end position="359"/>
    </location>
</feature>
<dbReference type="GO" id="GO:0052689">
    <property type="term" value="F:carboxylic ester hydrolase activity"/>
    <property type="evidence" value="ECO:0007669"/>
    <property type="project" value="TreeGrafter"/>
</dbReference>
<evidence type="ECO:0000313" key="4">
    <source>
        <dbReference type="Proteomes" id="UP001151529"/>
    </source>
</evidence>
<proteinExistence type="predicted"/>
<evidence type="ECO:0000256" key="1">
    <source>
        <dbReference type="SAM" id="Phobius"/>
    </source>
</evidence>
<dbReference type="SUPFAM" id="SSF53474">
    <property type="entry name" value="alpha/beta-Hydrolases"/>
    <property type="match status" value="1"/>
</dbReference>
<comment type="caution">
    <text evidence="3">The sequence shown here is derived from an EMBL/GenBank/DDBJ whole genome shotgun (WGS) entry which is preliminary data.</text>
</comment>
<keyword evidence="4" id="KW-1185">Reference proteome</keyword>
<gene>
    <name evidence="3" type="ORF">OIU85_027950</name>
</gene>
<reference evidence="3" key="2">
    <citation type="journal article" date="2023" name="Int. J. Mol. Sci.">
        <title>De Novo Assembly and Annotation of 11 Diverse Shrub Willow (Salix) Genomes Reveals Novel Gene Organization in Sex-Linked Regions.</title>
        <authorList>
            <person name="Hyden B."/>
            <person name="Feng K."/>
            <person name="Yates T.B."/>
            <person name="Jawdy S."/>
            <person name="Cereghino C."/>
            <person name="Smart L.B."/>
            <person name="Muchero W."/>
        </authorList>
    </citation>
    <scope>NUCLEOTIDE SEQUENCE [LARGE SCALE GENOMIC DNA]</scope>
    <source>
        <tissue evidence="3">Shoot tip</tissue>
    </source>
</reference>
<reference evidence="3" key="1">
    <citation type="submission" date="2022-11" db="EMBL/GenBank/DDBJ databases">
        <authorList>
            <person name="Hyden B.L."/>
            <person name="Feng K."/>
            <person name="Yates T."/>
            <person name="Jawdy S."/>
            <person name="Smart L.B."/>
            <person name="Muchero W."/>
        </authorList>
    </citation>
    <scope>NUCLEOTIDE SEQUENCE</scope>
    <source>
        <tissue evidence="3">Shoot tip</tissue>
    </source>
</reference>
<organism evidence="3 4">
    <name type="scientific">Salix viminalis</name>
    <name type="common">Common osier</name>
    <name type="synonym">Basket willow</name>
    <dbReference type="NCBI Taxonomy" id="40686"/>
    <lineage>
        <taxon>Eukaryota</taxon>
        <taxon>Viridiplantae</taxon>
        <taxon>Streptophyta</taxon>
        <taxon>Embryophyta</taxon>
        <taxon>Tracheophyta</taxon>
        <taxon>Spermatophyta</taxon>
        <taxon>Magnoliopsida</taxon>
        <taxon>eudicotyledons</taxon>
        <taxon>Gunneridae</taxon>
        <taxon>Pentapetalae</taxon>
        <taxon>rosids</taxon>
        <taxon>fabids</taxon>
        <taxon>Malpighiales</taxon>
        <taxon>Salicaceae</taxon>
        <taxon>Saliceae</taxon>
        <taxon>Salix</taxon>
    </lineage>
</organism>
<dbReference type="GO" id="GO:0042171">
    <property type="term" value="F:lysophosphatidic acid acyltransferase activity"/>
    <property type="evidence" value="ECO:0007669"/>
    <property type="project" value="TreeGrafter"/>
</dbReference>
<dbReference type="GO" id="GO:0006654">
    <property type="term" value="P:phosphatidic acid biosynthetic process"/>
    <property type="evidence" value="ECO:0007669"/>
    <property type="project" value="TreeGrafter"/>
</dbReference>
<dbReference type="OrthoDB" id="8119704at2759"/>
<evidence type="ECO:0000259" key="2">
    <source>
        <dbReference type="Pfam" id="PF12697"/>
    </source>
</evidence>
<keyword evidence="1" id="KW-0472">Membrane</keyword>
<dbReference type="PANTHER" id="PTHR42886:SF42">
    <property type="entry name" value="ALPHA_BETA-HYDROLASES SUPERFAMILY PROTEIN"/>
    <property type="match status" value="1"/>
</dbReference>
<feature type="domain" description="AB hydrolase-1" evidence="2">
    <location>
        <begin position="84"/>
        <end position="326"/>
    </location>
</feature>
<name>A0A9Q0QJ43_SALVM</name>